<keyword evidence="2 5" id="KW-0812">Transmembrane</keyword>
<dbReference type="OrthoDB" id="288203at2759"/>
<keyword evidence="4 5" id="KW-0472">Membrane</keyword>
<feature type="transmembrane region" description="Helical" evidence="5">
    <location>
        <begin position="431"/>
        <end position="460"/>
    </location>
</feature>
<accession>A0A821RMA3</accession>
<comment type="subcellular location">
    <subcellularLocation>
        <location evidence="1">Membrane</location>
        <topology evidence="1">Multi-pass membrane protein</topology>
    </subcellularLocation>
</comment>
<evidence type="ECO:0000259" key="6">
    <source>
        <dbReference type="PROSITE" id="PS50801"/>
    </source>
</evidence>
<feature type="transmembrane region" description="Helical" evidence="5">
    <location>
        <begin position="472"/>
        <end position="494"/>
    </location>
</feature>
<dbReference type="GO" id="GO:0055085">
    <property type="term" value="P:transmembrane transport"/>
    <property type="evidence" value="ECO:0007669"/>
    <property type="project" value="InterPro"/>
</dbReference>
<feature type="transmembrane region" description="Helical" evidence="5">
    <location>
        <begin position="241"/>
        <end position="258"/>
    </location>
</feature>
<gene>
    <name evidence="7" type="ORF">PMACD_LOCUS6461</name>
</gene>
<evidence type="ECO:0000256" key="5">
    <source>
        <dbReference type="SAM" id="Phobius"/>
    </source>
</evidence>
<evidence type="ECO:0000256" key="2">
    <source>
        <dbReference type="ARBA" id="ARBA00022692"/>
    </source>
</evidence>
<sequence>MTALDNIHSKDEPRIRRRLKKSIKKVCSKKAIERKLPIIQWLPKYSFGALIQDIIAGITVGLTAIPQGIANALIAGLSPEYGLNSGLLGGFVYVIFGSVKDITVGPTAIIAAMISQYVDYSPDFAVLATFLAGLVEFLMGAFNFGFLVEFISMPVISGFSTAAALQIAASQFKSLFGLKGSAGNYFAQSVVYFFENIKTARLWDPVLGFGTIFGIMLLKRIGLGCSNTGGILQKTRWYLSLSRNAVVVVIGIMIAFVIKQITHEEPLILVGAISRGLPIPGLPPFSTTVGNETYSFTDMLGVFGPKSFIIPLVSTLEAVAIAKAFSNGLQVDSNQEMIALGLCNIASSCVNSMPITGSFTKTALNNASGVRTTAGGIFNCLLVILSLTTLTTTFYYIPKASLAGLVISAMFAMVDYKIFGKLWRHSKRELCVLVATVGVCLGVGLEYGIVTGVLFDALMVLYGKARPTVDFYVLKIATADLIVVPLNYTISYCASEQIRKTIIRAARTVATDSYIVIDGTNLENIDLTVASNLMSVAGDVEKRTCPVLFLNFDESIKNMCVDIKPQLRSKFVSTTNVSDTVDVYLKCV</sequence>
<feature type="transmembrane region" description="Helical" evidence="5">
    <location>
        <begin position="124"/>
        <end position="144"/>
    </location>
</feature>
<organism evidence="7 8">
    <name type="scientific">Pieris macdunnoughi</name>
    <dbReference type="NCBI Taxonomy" id="345717"/>
    <lineage>
        <taxon>Eukaryota</taxon>
        <taxon>Metazoa</taxon>
        <taxon>Ecdysozoa</taxon>
        <taxon>Arthropoda</taxon>
        <taxon>Hexapoda</taxon>
        <taxon>Insecta</taxon>
        <taxon>Pterygota</taxon>
        <taxon>Neoptera</taxon>
        <taxon>Endopterygota</taxon>
        <taxon>Lepidoptera</taxon>
        <taxon>Glossata</taxon>
        <taxon>Ditrysia</taxon>
        <taxon>Papilionoidea</taxon>
        <taxon>Pieridae</taxon>
        <taxon>Pierinae</taxon>
        <taxon>Pieris</taxon>
    </lineage>
</organism>
<comment type="caution">
    <text evidence="7">The sequence shown here is derived from an EMBL/GenBank/DDBJ whole genome shotgun (WGS) entry which is preliminary data.</text>
</comment>
<feature type="transmembrane region" description="Helical" evidence="5">
    <location>
        <begin position="376"/>
        <end position="396"/>
    </location>
</feature>
<dbReference type="EMBL" id="CAJOBZ010000014">
    <property type="protein sequence ID" value="CAF4844125.1"/>
    <property type="molecule type" value="Genomic_DNA"/>
</dbReference>
<dbReference type="Proteomes" id="UP000663880">
    <property type="component" value="Unassembled WGS sequence"/>
</dbReference>
<dbReference type="AlphaFoldDB" id="A0A821RMA3"/>
<feature type="transmembrane region" description="Helical" evidence="5">
    <location>
        <begin position="402"/>
        <end position="419"/>
    </location>
</feature>
<dbReference type="PROSITE" id="PS50801">
    <property type="entry name" value="STAS"/>
    <property type="match status" value="1"/>
</dbReference>
<dbReference type="GO" id="GO:0016020">
    <property type="term" value="C:membrane"/>
    <property type="evidence" value="ECO:0007669"/>
    <property type="project" value="UniProtKB-SubCell"/>
</dbReference>
<proteinExistence type="predicted"/>
<evidence type="ECO:0000256" key="1">
    <source>
        <dbReference type="ARBA" id="ARBA00004141"/>
    </source>
</evidence>
<evidence type="ECO:0000313" key="8">
    <source>
        <dbReference type="Proteomes" id="UP000663880"/>
    </source>
</evidence>
<dbReference type="PANTHER" id="PTHR11814">
    <property type="entry name" value="SULFATE TRANSPORTER"/>
    <property type="match status" value="1"/>
</dbReference>
<reference evidence="7" key="1">
    <citation type="submission" date="2021-02" db="EMBL/GenBank/DDBJ databases">
        <authorList>
            <person name="Steward A R."/>
        </authorList>
    </citation>
    <scope>NUCLEOTIDE SEQUENCE</scope>
</reference>
<protein>
    <recommendedName>
        <fullName evidence="6">STAS domain-containing protein</fullName>
    </recommendedName>
</protein>
<feature type="transmembrane region" description="Helical" evidence="5">
    <location>
        <begin position="54"/>
        <end position="78"/>
    </location>
</feature>
<evidence type="ECO:0000313" key="7">
    <source>
        <dbReference type="EMBL" id="CAF4844125.1"/>
    </source>
</evidence>
<name>A0A821RMA3_9NEOP</name>
<dbReference type="InterPro" id="IPR002645">
    <property type="entry name" value="STAS_dom"/>
</dbReference>
<feature type="transmembrane region" description="Helical" evidence="5">
    <location>
        <begin position="202"/>
        <end position="221"/>
    </location>
</feature>
<evidence type="ECO:0000256" key="3">
    <source>
        <dbReference type="ARBA" id="ARBA00022989"/>
    </source>
</evidence>
<keyword evidence="3 5" id="KW-1133">Transmembrane helix</keyword>
<dbReference type="InterPro" id="IPR001902">
    <property type="entry name" value="SLC26A/SulP_fam"/>
</dbReference>
<feature type="transmembrane region" description="Helical" evidence="5">
    <location>
        <begin position="90"/>
        <end position="112"/>
    </location>
</feature>
<evidence type="ECO:0000256" key="4">
    <source>
        <dbReference type="ARBA" id="ARBA00023136"/>
    </source>
</evidence>
<dbReference type="Pfam" id="PF00916">
    <property type="entry name" value="Sulfate_transp"/>
    <property type="match status" value="1"/>
</dbReference>
<feature type="domain" description="STAS" evidence="6">
    <location>
        <begin position="480"/>
        <end position="559"/>
    </location>
</feature>
<keyword evidence="8" id="KW-1185">Reference proteome</keyword>
<dbReference type="InterPro" id="IPR011547">
    <property type="entry name" value="SLC26A/SulP_dom"/>
</dbReference>